<keyword evidence="1" id="KW-1133">Transmembrane helix</keyword>
<dbReference type="PATRIC" id="fig|419005.5.peg.431"/>
<keyword evidence="1" id="KW-0472">Membrane</keyword>
<gene>
    <name evidence="2" type="ORF">HMPREF1860_00425</name>
</gene>
<protein>
    <submittedName>
        <fullName evidence="2">Uncharacterized protein</fullName>
    </submittedName>
</protein>
<dbReference type="EMBL" id="LSDL01000020">
    <property type="protein sequence ID" value="KXB80137.1"/>
    <property type="molecule type" value="Genomic_DNA"/>
</dbReference>
<organism evidence="2">
    <name type="scientific">Prevotella amnii</name>
    <dbReference type="NCBI Taxonomy" id="419005"/>
    <lineage>
        <taxon>Bacteria</taxon>
        <taxon>Pseudomonadati</taxon>
        <taxon>Bacteroidota</taxon>
        <taxon>Bacteroidia</taxon>
        <taxon>Bacteroidales</taxon>
        <taxon>Prevotellaceae</taxon>
        <taxon>Prevotella</taxon>
    </lineage>
</organism>
<dbReference type="AlphaFoldDB" id="A0A134BJR3"/>
<accession>A0A134BJR3</accession>
<evidence type="ECO:0000313" key="2">
    <source>
        <dbReference type="EMBL" id="KXB80137.1"/>
    </source>
</evidence>
<reference evidence="2 3" key="1">
    <citation type="submission" date="2016-01" db="EMBL/GenBank/DDBJ databases">
        <authorList>
            <person name="Oliw E.H."/>
        </authorList>
    </citation>
    <scope>NUCLEOTIDE SEQUENCE [LARGE SCALE GENOMIC DNA]</scope>
    <source>
        <strain evidence="2 3">DNF00307</strain>
    </source>
</reference>
<name>A0A134BJR3_9BACT</name>
<dbReference type="STRING" id="419005.HMPREF1860_00425"/>
<feature type="transmembrane region" description="Helical" evidence="1">
    <location>
        <begin position="12"/>
        <end position="30"/>
    </location>
</feature>
<proteinExistence type="predicted"/>
<evidence type="ECO:0000313" key="3">
    <source>
        <dbReference type="Proteomes" id="UP000070531"/>
    </source>
</evidence>
<sequence>MKKVFSNLKKYIFAILLLCKYVFFYIFAVIKSKRKVYYDEFI</sequence>
<evidence type="ECO:0000256" key="1">
    <source>
        <dbReference type="SAM" id="Phobius"/>
    </source>
</evidence>
<keyword evidence="1" id="KW-0812">Transmembrane</keyword>
<dbReference type="Proteomes" id="UP000070531">
    <property type="component" value="Unassembled WGS sequence"/>
</dbReference>
<comment type="caution">
    <text evidence="2">The sequence shown here is derived from an EMBL/GenBank/DDBJ whole genome shotgun (WGS) entry which is preliminary data.</text>
</comment>